<evidence type="ECO:0000313" key="5">
    <source>
        <dbReference type="Proteomes" id="UP000192756"/>
    </source>
</evidence>
<feature type="transmembrane region" description="Helical" evidence="1">
    <location>
        <begin position="90"/>
        <end position="108"/>
    </location>
</feature>
<dbReference type="Pfam" id="PF04773">
    <property type="entry name" value="FecR"/>
    <property type="match status" value="1"/>
</dbReference>
<dbReference type="GO" id="GO:0016989">
    <property type="term" value="F:sigma factor antagonist activity"/>
    <property type="evidence" value="ECO:0007669"/>
    <property type="project" value="TreeGrafter"/>
</dbReference>
<gene>
    <name evidence="4" type="ORF">SAMN04488524_3515</name>
</gene>
<keyword evidence="1" id="KW-0812">Transmembrane</keyword>
<feature type="domain" description="Protein FecR C-terminal" evidence="3">
    <location>
        <begin position="326"/>
        <end position="394"/>
    </location>
</feature>
<dbReference type="InterPro" id="IPR032508">
    <property type="entry name" value="FecR_C"/>
</dbReference>
<dbReference type="Pfam" id="PF16344">
    <property type="entry name" value="FecR_C"/>
    <property type="match status" value="1"/>
</dbReference>
<evidence type="ECO:0000259" key="3">
    <source>
        <dbReference type="Pfam" id="PF16344"/>
    </source>
</evidence>
<dbReference type="STRING" id="151894.SAMN04488524_3515"/>
<dbReference type="Gene3D" id="2.60.120.1440">
    <property type="match status" value="1"/>
</dbReference>
<proteinExistence type="predicted"/>
<evidence type="ECO:0000256" key="1">
    <source>
        <dbReference type="SAM" id="Phobius"/>
    </source>
</evidence>
<evidence type="ECO:0000259" key="2">
    <source>
        <dbReference type="Pfam" id="PF04773"/>
    </source>
</evidence>
<evidence type="ECO:0000313" key="4">
    <source>
        <dbReference type="EMBL" id="SMC94167.1"/>
    </source>
</evidence>
<keyword evidence="5" id="KW-1185">Reference proteome</keyword>
<feature type="domain" description="FecR protein" evidence="2">
    <location>
        <begin position="183"/>
        <end position="282"/>
    </location>
</feature>
<keyword evidence="1" id="KW-1133">Transmembrane helix</keyword>
<name>A0A1W2D9C3_9SPHI</name>
<dbReference type="AlphaFoldDB" id="A0A1W2D9C3"/>
<dbReference type="EMBL" id="FWXT01000003">
    <property type="protein sequence ID" value="SMC94167.1"/>
    <property type="molecule type" value="Genomic_DNA"/>
</dbReference>
<sequence>MPRLNMNKERLSYLRLQYLSGNITSADLTELKSLVNNPDLDAGFSDLAEEIWMAPDSDIQPMSADEANDIYLQVTAAAQQKRPVKLWRRLAVAASVILIAGCGLYFLLNKPNAGLKDTPVYAADALPGKVGATLTLANGKQIALGDASKGELAKEAGVMITKQADGKLIYEVAAVDNDHKLNKLTTARGETYQVRLSDGTMVWLNADSKLTYAASLNVNKGPQERRVKLEGEAYFEVTKNKNSPFIVETGGQEVQVLGTHFNINSYADEPLLSTTLLEGSVRVTTAGSAKQAIVLSPGQQALNQQGNVKVVKANLEQVMDWKQGDFYLNHVNFKTAMRKIARWYNVEVVYDASVSDVIEAGGWISRNKKLSEILQSIEATEQVHFKVEGRKIIVFK</sequence>
<organism evidence="4 5">
    <name type="scientific">Pedobacter africanus</name>
    <dbReference type="NCBI Taxonomy" id="151894"/>
    <lineage>
        <taxon>Bacteria</taxon>
        <taxon>Pseudomonadati</taxon>
        <taxon>Bacteroidota</taxon>
        <taxon>Sphingobacteriia</taxon>
        <taxon>Sphingobacteriales</taxon>
        <taxon>Sphingobacteriaceae</taxon>
        <taxon>Pedobacter</taxon>
    </lineage>
</organism>
<dbReference type="InterPro" id="IPR006860">
    <property type="entry name" value="FecR"/>
</dbReference>
<accession>A0A1W2D9C3</accession>
<dbReference type="Gene3D" id="3.55.50.30">
    <property type="match status" value="1"/>
</dbReference>
<reference evidence="5" key="1">
    <citation type="submission" date="2017-04" db="EMBL/GenBank/DDBJ databases">
        <authorList>
            <person name="Varghese N."/>
            <person name="Submissions S."/>
        </authorList>
    </citation>
    <scope>NUCLEOTIDE SEQUENCE [LARGE SCALE GENOMIC DNA]</scope>
    <source>
        <strain evidence="5">DSM 12126</strain>
    </source>
</reference>
<dbReference type="PANTHER" id="PTHR30273">
    <property type="entry name" value="PERIPLASMIC SIGNAL SENSOR AND SIGMA FACTOR ACTIVATOR FECR-RELATED"/>
    <property type="match status" value="1"/>
</dbReference>
<dbReference type="InterPro" id="IPR012373">
    <property type="entry name" value="Ferrdict_sens_TM"/>
</dbReference>
<protein>
    <submittedName>
        <fullName evidence="4">FecR family protein</fullName>
    </submittedName>
</protein>
<keyword evidence="1" id="KW-0472">Membrane</keyword>
<dbReference type="PANTHER" id="PTHR30273:SF2">
    <property type="entry name" value="PROTEIN FECR"/>
    <property type="match status" value="1"/>
</dbReference>
<dbReference type="Proteomes" id="UP000192756">
    <property type="component" value="Unassembled WGS sequence"/>
</dbReference>